<feature type="transmembrane region" description="Helical" evidence="1">
    <location>
        <begin position="160"/>
        <end position="179"/>
    </location>
</feature>
<reference evidence="2 3" key="1">
    <citation type="submission" date="2018-07" db="EMBL/GenBank/DDBJ databases">
        <title>GABA Modulating Bacteria of the Human Gut Microbiota.</title>
        <authorList>
            <person name="Strandwitz P."/>
            <person name="Kim K.H."/>
            <person name="Terekhova D."/>
            <person name="Liu J.K."/>
            <person name="Sharma A."/>
            <person name="Levering J."/>
            <person name="Mcdonald D."/>
            <person name="Dietrich D."/>
            <person name="Ramadhar T.R."/>
            <person name="Lekbua A."/>
            <person name="Mroue N."/>
            <person name="Liston C."/>
            <person name="Stewart E.J."/>
            <person name="Dubin M.J."/>
            <person name="Zengler K."/>
            <person name="Knight R."/>
            <person name="Gilbert J.A."/>
            <person name="Clardy J."/>
            <person name="Lewis K."/>
        </authorList>
    </citation>
    <scope>NUCLEOTIDE SEQUENCE [LARGE SCALE GENOMIC DNA]</scope>
    <source>
        <strain evidence="2 3">KLE1738</strain>
    </source>
</reference>
<feature type="transmembrane region" description="Helical" evidence="1">
    <location>
        <begin position="213"/>
        <end position="234"/>
    </location>
</feature>
<evidence type="ECO:0000313" key="2">
    <source>
        <dbReference type="EMBL" id="RFT07698.1"/>
    </source>
</evidence>
<feature type="transmembrane region" description="Helical" evidence="1">
    <location>
        <begin position="58"/>
        <end position="76"/>
    </location>
</feature>
<feature type="transmembrane region" description="Helical" evidence="1">
    <location>
        <begin position="134"/>
        <end position="153"/>
    </location>
</feature>
<feature type="transmembrane region" description="Helical" evidence="1">
    <location>
        <begin position="35"/>
        <end position="52"/>
    </location>
</feature>
<feature type="transmembrane region" description="Helical" evidence="1">
    <location>
        <begin position="185"/>
        <end position="206"/>
    </location>
</feature>
<gene>
    <name evidence="2" type="ORF">DV520_00725</name>
</gene>
<dbReference type="GeneID" id="97994256"/>
<dbReference type="Pfam" id="PF04474">
    <property type="entry name" value="DUF554"/>
    <property type="match status" value="1"/>
</dbReference>
<dbReference type="EMBL" id="QQRQ01000001">
    <property type="protein sequence ID" value="RFT07698.1"/>
    <property type="molecule type" value="Genomic_DNA"/>
</dbReference>
<dbReference type="InterPro" id="IPR007563">
    <property type="entry name" value="DUF554"/>
</dbReference>
<keyword evidence="1" id="KW-1133">Transmembrane helix</keyword>
<name>A0A3E2B6N3_9FIRM</name>
<dbReference type="Proteomes" id="UP000260649">
    <property type="component" value="Unassembled WGS sequence"/>
</dbReference>
<dbReference type="RefSeq" id="WP_117141458.1">
    <property type="nucleotide sequence ID" value="NZ_CAKXKJ010000003.1"/>
</dbReference>
<organism evidence="2 3">
    <name type="scientific">Evtepia gabavorous</name>
    <dbReference type="NCBI Taxonomy" id="2211183"/>
    <lineage>
        <taxon>Bacteria</taxon>
        <taxon>Bacillati</taxon>
        <taxon>Bacillota</taxon>
        <taxon>Clostridia</taxon>
        <taxon>Eubacteriales</taxon>
        <taxon>Evtepia</taxon>
    </lineage>
</organism>
<comment type="caution">
    <text evidence="2">The sequence shown here is derived from an EMBL/GenBank/DDBJ whole genome shotgun (WGS) entry which is preliminary data.</text>
</comment>
<keyword evidence="1" id="KW-0472">Membrane</keyword>
<feature type="transmembrane region" description="Helical" evidence="1">
    <location>
        <begin position="6"/>
        <end position="23"/>
    </location>
</feature>
<dbReference type="OrthoDB" id="9797976at2"/>
<proteinExistence type="predicted"/>
<dbReference type="PANTHER" id="PTHR36111:SF2">
    <property type="entry name" value="INNER MEMBRANE PROTEIN"/>
    <property type="match status" value="1"/>
</dbReference>
<evidence type="ECO:0000256" key="1">
    <source>
        <dbReference type="SAM" id="Phobius"/>
    </source>
</evidence>
<sequence length="235" mass="25442">MVPKGIILDCLCVLLGTNLGSAIKNHIPARINQPMNVIFGLSAIAIGITSVVKLHSLPAVILAFILGGLIGEAVNLDDKIKSLFQRILERLRFQIHGDKEVYMRFYLIVTVTFCASGTNIFGAINEGISGDFTILLSKAVMDIFAATLFATTLGRAMNLIVLPQFLILCACFYGARFILPLTTEAMLQDFVAVGGLLTLVLGLSIAQIKHISAVNLLPALVLIWPSSWLFGQWIG</sequence>
<evidence type="ECO:0000313" key="3">
    <source>
        <dbReference type="Proteomes" id="UP000260649"/>
    </source>
</evidence>
<dbReference type="AlphaFoldDB" id="A0A3E2B6N3"/>
<protein>
    <submittedName>
        <fullName evidence="2">DUF554 domain-containing protein</fullName>
    </submittedName>
</protein>
<keyword evidence="1" id="KW-0812">Transmembrane</keyword>
<dbReference type="PANTHER" id="PTHR36111">
    <property type="entry name" value="INNER MEMBRANE PROTEIN-RELATED"/>
    <property type="match status" value="1"/>
</dbReference>
<keyword evidence="3" id="KW-1185">Reference proteome</keyword>
<accession>A0A3E2B6N3</accession>
<feature type="transmembrane region" description="Helical" evidence="1">
    <location>
        <begin position="101"/>
        <end position="122"/>
    </location>
</feature>